<proteinExistence type="inferred from homology"/>
<dbReference type="EC" id="2.1.1.319" evidence="6"/>
<sequence>MTKLPPGWWIKNSEGSFAGPPPLPEDDPPEYASEDGDHEKDQDTIGDENALDIRPDSPGWEDMEPDTENFSVQCLLCSQQFPSPATMLDHCKDKHTFDFVGVVQFEGLDFYKTIKYVNSIRSRVRDGVATPTHIDSVSLDSDDLLKPTLENDALLFSLDDVINFEAEDESMEGVSGDGKAP</sequence>
<dbReference type="AlphaFoldDB" id="A0AAJ0GGD5"/>
<evidence type="ECO:0000313" key="7">
    <source>
        <dbReference type="Proteomes" id="UP001271007"/>
    </source>
</evidence>
<dbReference type="Proteomes" id="UP001271007">
    <property type="component" value="Unassembled WGS sequence"/>
</dbReference>
<comment type="caution">
    <text evidence="6">The sequence shown here is derived from an EMBL/GenBank/DDBJ whole genome shotgun (WGS) entry which is preliminary data.</text>
</comment>
<reference evidence="6" key="1">
    <citation type="submission" date="2023-04" db="EMBL/GenBank/DDBJ databases">
        <title>Black Yeasts Isolated from many extreme environments.</title>
        <authorList>
            <person name="Coleine C."/>
            <person name="Stajich J.E."/>
            <person name="Selbmann L."/>
        </authorList>
    </citation>
    <scope>NUCLEOTIDE SEQUENCE</scope>
    <source>
        <strain evidence="6">CCFEE 5312</strain>
    </source>
</reference>
<keyword evidence="1" id="KW-0479">Metal-binding</keyword>
<dbReference type="InterPro" id="IPR040048">
    <property type="entry name" value="ZNF277"/>
</dbReference>
<evidence type="ECO:0000259" key="5">
    <source>
        <dbReference type="PROSITE" id="PS00028"/>
    </source>
</evidence>
<name>A0AAJ0GGD5_9PEZI</name>
<dbReference type="PROSITE" id="PS00028">
    <property type="entry name" value="ZINC_FINGER_C2H2_1"/>
    <property type="match status" value="1"/>
</dbReference>
<dbReference type="PANTHER" id="PTHR13267">
    <property type="entry name" value="ZINC FINGER PROTEIN 277"/>
    <property type="match status" value="1"/>
</dbReference>
<feature type="region of interest" description="Disordered" evidence="4">
    <location>
        <begin position="1"/>
        <end position="65"/>
    </location>
</feature>
<keyword evidence="6" id="KW-0808">Transferase</keyword>
<dbReference type="GO" id="GO:0035242">
    <property type="term" value="F:protein-arginine omega-N asymmetric methyltransferase activity"/>
    <property type="evidence" value="ECO:0007669"/>
    <property type="project" value="UniProtKB-EC"/>
</dbReference>
<gene>
    <name evidence="6" type="primary">rmt3</name>
    <name evidence="6" type="ORF">LTR09_002074</name>
</gene>
<keyword evidence="2" id="KW-0862">Zinc</keyword>
<keyword evidence="7" id="KW-1185">Reference proteome</keyword>
<protein>
    <submittedName>
        <fullName evidence="6">Ribosomal protein arginine N-methyltransferase rmt3</fullName>
        <ecNumber evidence="6">2.1.1.319</ecNumber>
    </submittedName>
</protein>
<keyword evidence="6" id="KW-0689">Ribosomal protein</keyword>
<dbReference type="GO" id="GO:0005840">
    <property type="term" value="C:ribosome"/>
    <property type="evidence" value="ECO:0007669"/>
    <property type="project" value="UniProtKB-KW"/>
</dbReference>
<accession>A0AAJ0GGD5</accession>
<organism evidence="6 7">
    <name type="scientific">Extremus antarcticus</name>
    <dbReference type="NCBI Taxonomy" id="702011"/>
    <lineage>
        <taxon>Eukaryota</taxon>
        <taxon>Fungi</taxon>
        <taxon>Dikarya</taxon>
        <taxon>Ascomycota</taxon>
        <taxon>Pezizomycotina</taxon>
        <taxon>Dothideomycetes</taxon>
        <taxon>Dothideomycetidae</taxon>
        <taxon>Mycosphaerellales</taxon>
        <taxon>Extremaceae</taxon>
        <taxon>Extremus</taxon>
    </lineage>
</organism>
<feature type="compositionally biased region" description="Acidic residues" evidence="4">
    <location>
        <begin position="24"/>
        <end position="34"/>
    </location>
</feature>
<dbReference type="InterPro" id="IPR013087">
    <property type="entry name" value="Znf_C2H2_type"/>
</dbReference>
<dbReference type="GO" id="GO:0032259">
    <property type="term" value="P:methylation"/>
    <property type="evidence" value="ECO:0007669"/>
    <property type="project" value="UniProtKB-KW"/>
</dbReference>
<dbReference type="InterPro" id="IPR036236">
    <property type="entry name" value="Znf_C2H2_sf"/>
</dbReference>
<feature type="domain" description="C2H2-type" evidence="5">
    <location>
        <begin position="74"/>
        <end position="95"/>
    </location>
</feature>
<keyword evidence="6" id="KW-0489">Methyltransferase</keyword>
<keyword evidence="6" id="KW-0687">Ribonucleoprotein</keyword>
<dbReference type="SUPFAM" id="SSF57667">
    <property type="entry name" value="beta-beta-alpha zinc fingers"/>
    <property type="match status" value="1"/>
</dbReference>
<dbReference type="PANTHER" id="PTHR13267:SF3">
    <property type="entry name" value="ZINC FINGER PROTEIN 277"/>
    <property type="match status" value="1"/>
</dbReference>
<evidence type="ECO:0000313" key="6">
    <source>
        <dbReference type="EMBL" id="KAK3057036.1"/>
    </source>
</evidence>
<comment type="similarity">
    <text evidence="3">Belongs to the ZNF277 family.</text>
</comment>
<evidence type="ECO:0000256" key="1">
    <source>
        <dbReference type="ARBA" id="ARBA00022723"/>
    </source>
</evidence>
<evidence type="ECO:0000256" key="2">
    <source>
        <dbReference type="ARBA" id="ARBA00022833"/>
    </source>
</evidence>
<dbReference type="GO" id="GO:0046872">
    <property type="term" value="F:metal ion binding"/>
    <property type="evidence" value="ECO:0007669"/>
    <property type="project" value="UniProtKB-KW"/>
</dbReference>
<evidence type="ECO:0000256" key="4">
    <source>
        <dbReference type="SAM" id="MobiDB-lite"/>
    </source>
</evidence>
<evidence type="ECO:0000256" key="3">
    <source>
        <dbReference type="ARBA" id="ARBA00034119"/>
    </source>
</evidence>
<dbReference type="EMBL" id="JAWDJX010000004">
    <property type="protein sequence ID" value="KAK3057036.1"/>
    <property type="molecule type" value="Genomic_DNA"/>
</dbReference>